<dbReference type="Pfam" id="PF21423">
    <property type="entry name" value="AhtL-like_1st"/>
    <property type="match status" value="1"/>
</dbReference>
<evidence type="ECO:0000259" key="6">
    <source>
        <dbReference type="Pfam" id="PF00384"/>
    </source>
</evidence>
<dbReference type="PROSITE" id="PS00932">
    <property type="entry name" value="MOLYBDOPTERIN_PROK_3"/>
    <property type="match status" value="1"/>
</dbReference>
<dbReference type="Gene3D" id="3.40.50.740">
    <property type="match status" value="2"/>
</dbReference>
<dbReference type="KEGG" id="dwd:DSCW_29700"/>
<dbReference type="GO" id="GO:0030151">
    <property type="term" value="F:molybdenum ion binding"/>
    <property type="evidence" value="ECO:0007669"/>
    <property type="project" value="TreeGrafter"/>
</dbReference>
<evidence type="ECO:0000256" key="2">
    <source>
        <dbReference type="ARBA" id="ARBA00010312"/>
    </source>
</evidence>
<name>A0A5K7Z6P6_9BACT</name>
<evidence type="ECO:0000256" key="5">
    <source>
        <dbReference type="ARBA" id="ARBA00023002"/>
    </source>
</evidence>
<comment type="cofactor">
    <cofactor evidence="1">
        <name>Mo-bis(molybdopterin guanine dinucleotide)</name>
        <dbReference type="ChEBI" id="CHEBI:60539"/>
    </cofactor>
</comment>
<dbReference type="Pfam" id="PF00384">
    <property type="entry name" value="Molybdopterin"/>
    <property type="match status" value="1"/>
</dbReference>
<feature type="domain" description="Pyrogallol hydroxytransferase large subunit-like N-terminal" evidence="8">
    <location>
        <begin position="149"/>
        <end position="202"/>
    </location>
</feature>
<dbReference type="InterPro" id="IPR006655">
    <property type="entry name" value="Mopterin_OxRdtase_prok_CS"/>
</dbReference>
<dbReference type="GO" id="GO:0009055">
    <property type="term" value="F:electron transfer activity"/>
    <property type="evidence" value="ECO:0007669"/>
    <property type="project" value="TreeGrafter"/>
</dbReference>
<dbReference type="InterPro" id="IPR006657">
    <property type="entry name" value="MoPterin_dinucl-bd_dom"/>
</dbReference>
<accession>A0A5K7Z6P6</accession>
<evidence type="ECO:0000256" key="3">
    <source>
        <dbReference type="ARBA" id="ARBA00022505"/>
    </source>
</evidence>
<dbReference type="OrthoDB" id="9810782at2"/>
<keyword evidence="5" id="KW-0560">Oxidoreductase</keyword>
<evidence type="ECO:0000313" key="10">
    <source>
        <dbReference type="Proteomes" id="UP000427769"/>
    </source>
</evidence>
<feature type="domain" description="Molybdopterin dinucleotide-binding" evidence="7">
    <location>
        <begin position="852"/>
        <end position="964"/>
    </location>
</feature>
<dbReference type="InterPro" id="IPR050612">
    <property type="entry name" value="Prok_Mopterin_Oxidored"/>
</dbReference>
<dbReference type="Gene3D" id="3.40.228.10">
    <property type="entry name" value="Dimethylsulfoxide Reductase, domain 2"/>
    <property type="match status" value="1"/>
</dbReference>
<dbReference type="InterPro" id="IPR009010">
    <property type="entry name" value="Asp_de-COase-like_dom_sf"/>
</dbReference>
<keyword evidence="10" id="KW-1185">Reference proteome</keyword>
<dbReference type="PANTHER" id="PTHR43742:SF10">
    <property type="entry name" value="TRIMETHYLAMINE-N-OXIDE REDUCTASE 2"/>
    <property type="match status" value="1"/>
</dbReference>
<keyword evidence="3" id="KW-0500">Molybdenum</keyword>
<sequence length="989" mass="111549">MKIKQMQFAATLFALEKIIKITAARNKEYRDRIENAPNFIAQIRVKDNSQGRYYVFKNGKLSSKKGIHPSPDVLMTMETAELAVKLMSPAKKQLDMINAMKEMVVNMEGPDHLMQWFGETLNLIEHVGSEYGIDMGNGVTRYVNCTNGGAVHVDVKDGKILRIIPIEFDDEDAASWTIEARGKKFTPPRKTSLSSYSHAMKSIIYSKDRLLYPMKRVDFDHNGERNPENRGVSGYERISWDEALDIVANEIMRMKEVHGQGAILSSNGSHHMWGNLGYWLSAFKRFLNLIGHTPTIQNPDSWEGWYWGASNHWGYSMRLGGGECYGLVEEQLKECEMIVFWSSDPESTCGVYAGMEGTIRRLWAKELGMKFVHIDPYYNHTAALLGGKWLAPRPATGNSLSLAIAYVWITEDLYDKEYVATRTTGFDEWKDYILGKKDGIPKTPEWQEGEAGIPAKDVRALAREWASHKTYLSAGGAGNNVGGACRDSTGIEWARSMVCLMAMQGLGKPGVNMGNLQAGTPIDRTFCFPGYAEGGMSGSYLDTGLAMRMLNRMPQIPTLNPSFQKVPRLQLPEAILEGKAETWGNNNAPFSIESQFQKFDYPAPGHSPVRMYYKYGGSFIGTQSETNRYVKAYRTDKLEFVVNQSIWFEGEAQFADIILPACTNFERWDIGESANCGGYVQDSFGQLNHRVITLQHKCIEPLGESKSDYDIFQELANRLGIGPVFSEGNTAFEWCKRLYDATDLPGKISWKKLMKKGYYVVPAPPEELRSKPSYRAFAEDRVKDTPELGPLPGDYNGKFGKGLQTQSGKIEFVCSSLKRFDPNDPERPVMTKYIPSWEGHHTAELYEKYPLQLISPHPRYSFHTHNDGKDSFTIDIKNHRVLLDGYYYWIVRINPEDAKQRNIKEKDLVKVFNDRGAVICAAQVTERVSRGTSHSYESCSVYDPIGEPGNSPDRGGCINLLSSKRPIIKKSHSTSAMSCLVQIERWEGK</sequence>
<dbReference type="Gene3D" id="2.20.25.340">
    <property type="match status" value="1"/>
</dbReference>
<dbReference type="GO" id="GO:0009061">
    <property type="term" value="P:anaerobic respiration"/>
    <property type="evidence" value="ECO:0007669"/>
    <property type="project" value="TreeGrafter"/>
</dbReference>
<reference evidence="9 10" key="1">
    <citation type="submission" date="2019-11" db="EMBL/GenBank/DDBJ databases">
        <title>Comparative genomics of hydrocarbon-degrading Desulfosarcina strains.</title>
        <authorList>
            <person name="Watanabe M."/>
            <person name="Kojima H."/>
            <person name="Fukui M."/>
        </authorList>
    </citation>
    <scope>NUCLEOTIDE SEQUENCE [LARGE SCALE GENOMIC DNA]</scope>
    <source>
        <strain evidence="9 10">PP31</strain>
    </source>
</reference>
<protein>
    <submittedName>
        <fullName evidence="9">Dehydrogenase</fullName>
    </submittedName>
</protein>
<evidence type="ECO:0000259" key="8">
    <source>
        <dbReference type="Pfam" id="PF21423"/>
    </source>
</evidence>
<dbReference type="PANTHER" id="PTHR43742">
    <property type="entry name" value="TRIMETHYLAMINE-N-OXIDE REDUCTASE"/>
    <property type="match status" value="1"/>
</dbReference>
<dbReference type="AlphaFoldDB" id="A0A5K7Z6P6"/>
<dbReference type="InterPro" id="IPR049032">
    <property type="entry name" value="AhtL-like_N"/>
</dbReference>
<gene>
    <name evidence="9" type="ORF">DSCW_29700</name>
</gene>
<comment type="similarity">
    <text evidence="2">Belongs to the prokaryotic molybdopterin-containing oxidoreductase family.</text>
</comment>
<dbReference type="Proteomes" id="UP000427769">
    <property type="component" value="Chromosome"/>
</dbReference>
<dbReference type="GO" id="GO:0016491">
    <property type="term" value="F:oxidoreductase activity"/>
    <property type="evidence" value="ECO:0007669"/>
    <property type="project" value="UniProtKB-KW"/>
</dbReference>
<organism evidence="9 10">
    <name type="scientific">Desulfosarcina widdelii</name>
    <dbReference type="NCBI Taxonomy" id="947919"/>
    <lineage>
        <taxon>Bacteria</taxon>
        <taxon>Pseudomonadati</taxon>
        <taxon>Thermodesulfobacteriota</taxon>
        <taxon>Desulfobacteria</taxon>
        <taxon>Desulfobacterales</taxon>
        <taxon>Desulfosarcinaceae</taxon>
        <taxon>Desulfosarcina</taxon>
    </lineage>
</organism>
<keyword evidence="4" id="KW-0479">Metal-binding</keyword>
<evidence type="ECO:0000313" key="9">
    <source>
        <dbReference type="EMBL" id="BBO75553.1"/>
    </source>
</evidence>
<dbReference type="GO" id="GO:0030288">
    <property type="term" value="C:outer membrane-bounded periplasmic space"/>
    <property type="evidence" value="ECO:0007669"/>
    <property type="project" value="TreeGrafter"/>
</dbReference>
<feature type="domain" description="Molybdopterin oxidoreductase" evidence="6">
    <location>
        <begin position="209"/>
        <end position="718"/>
    </location>
</feature>
<dbReference type="InterPro" id="IPR006656">
    <property type="entry name" value="Mopterin_OxRdtase"/>
</dbReference>
<dbReference type="Gene3D" id="2.40.40.20">
    <property type="match status" value="1"/>
</dbReference>
<dbReference type="SUPFAM" id="SSF53706">
    <property type="entry name" value="Formate dehydrogenase/DMSO reductase, domains 1-3"/>
    <property type="match status" value="1"/>
</dbReference>
<dbReference type="Pfam" id="PF01568">
    <property type="entry name" value="Molydop_binding"/>
    <property type="match status" value="1"/>
</dbReference>
<proteinExistence type="inferred from homology"/>
<evidence type="ECO:0000259" key="7">
    <source>
        <dbReference type="Pfam" id="PF01568"/>
    </source>
</evidence>
<dbReference type="SUPFAM" id="SSF50692">
    <property type="entry name" value="ADC-like"/>
    <property type="match status" value="1"/>
</dbReference>
<dbReference type="EMBL" id="AP021875">
    <property type="protein sequence ID" value="BBO75553.1"/>
    <property type="molecule type" value="Genomic_DNA"/>
</dbReference>
<dbReference type="GO" id="GO:0043546">
    <property type="term" value="F:molybdopterin cofactor binding"/>
    <property type="evidence" value="ECO:0007669"/>
    <property type="project" value="InterPro"/>
</dbReference>
<evidence type="ECO:0000256" key="4">
    <source>
        <dbReference type="ARBA" id="ARBA00022723"/>
    </source>
</evidence>
<evidence type="ECO:0000256" key="1">
    <source>
        <dbReference type="ARBA" id="ARBA00001942"/>
    </source>
</evidence>